<dbReference type="GO" id="GO:0030288">
    <property type="term" value="C:outer membrane-bounded periplasmic space"/>
    <property type="evidence" value="ECO:0007669"/>
    <property type="project" value="TreeGrafter"/>
</dbReference>
<dbReference type="InterPro" id="IPR000914">
    <property type="entry name" value="SBP_5_dom"/>
</dbReference>
<dbReference type="GO" id="GO:0042938">
    <property type="term" value="P:dipeptide transport"/>
    <property type="evidence" value="ECO:0007669"/>
    <property type="project" value="TreeGrafter"/>
</dbReference>
<keyword evidence="7" id="KW-0574">Periplasm</keyword>
<keyword evidence="6 8" id="KW-0732">Signal</keyword>
<feature type="domain" description="Solute-binding protein family 5" evidence="9">
    <location>
        <begin position="71"/>
        <end position="435"/>
    </location>
</feature>
<evidence type="ECO:0000313" key="10">
    <source>
        <dbReference type="EMBL" id="EPD99138.1"/>
    </source>
</evidence>
<dbReference type="AlphaFoldDB" id="S3BCW1"/>
<dbReference type="PIRSF" id="PIRSF002741">
    <property type="entry name" value="MppA"/>
    <property type="match status" value="1"/>
</dbReference>
<keyword evidence="11" id="KW-1185">Reference proteome</keyword>
<proteinExistence type="inferred from homology"/>
<dbReference type="InterPro" id="IPR030678">
    <property type="entry name" value="Peptide/Ni-bd"/>
</dbReference>
<dbReference type="PANTHER" id="PTHR30290">
    <property type="entry name" value="PERIPLASMIC BINDING COMPONENT OF ABC TRANSPORTER"/>
    <property type="match status" value="1"/>
</dbReference>
<dbReference type="PATRIC" id="fig|1203554.3.peg.1219"/>
<gene>
    <name evidence="10" type="ORF">HMPREF1476_01175</name>
</gene>
<keyword evidence="5" id="KW-0813">Transport</keyword>
<comment type="function">
    <text evidence="1">Part of the ABC transporter complex GsiABCD involved in glutathione import. Binds glutathione.</text>
</comment>
<dbReference type="RefSeq" id="WP_005428979.1">
    <property type="nucleotide sequence ID" value="NZ_KE150480.1"/>
</dbReference>
<evidence type="ECO:0000256" key="6">
    <source>
        <dbReference type="ARBA" id="ARBA00022729"/>
    </source>
</evidence>
<evidence type="ECO:0000256" key="7">
    <source>
        <dbReference type="ARBA" id="ARBA00022764"/>
    </source>
</evidence>
<evidence type="ECO:0000256" key="3">
    <source>
        <dbReference type="ARBA" id="ARBA00005695"/>
    </source>
</evidence>
<dbReference type="EMBL" id="ATCF01000017">
    <property type="protein sequence ID" value="EPD99138.1"/>
    <property type="molecule type" value="Genomic_DNA"/>
</dbReference>
<accession>S3BCW1</accession>
<dbReference type="CDD" id="cd08499">
    <property type="entry name" value="PBP2_Ylib_like"/>
    <property type="match status" value="1"/>
</dbReference>
<dbReference type="GO" id="GO:0043190">
    <property type="term" value="C:ATP-binding cassette (ABC) transporter complex"/>
    <property type="evidence" value="ECO:0007669"/>
    <property type="project" value="InterPro"/>
</dbReference>
<protein>
    <recommendedName>
        <fullName evidence="4">Glutathione-binding protein GsiB</fullName>
    </recommendedName>
</protein>
<dbReference type="Gene3D" id="3.90.76.10">
    <property type="entry name" value="Dipeptide-binding Protein, Domain 1"/>
    <property type="match status" value="1"/>
</dbReference>
<dbReference type="SUPFAM" id="SSF53850">
    <property type="entry name" value="Periplasmic binding protein-like II"/>
    <property type="match status" value="1"/>
</dbReference>
<evidence type="ECO:0000256" key="8">
    <source>
        <dbReference type="SAM" id="SignalP"/>
    </source>
</evidence>
<reference evidence="10 11" key="1">
    <citation type="submission" date="2013-04" db="EMBL/GenBank/DDBJ databases">
        <title>The Genome Sequence of Sutterella wadsworthensis HGA0223.</title>
        <authorList>
            <consortium name="The Broad Institute Genomics Platform"/>
            <person name="Earl A."/>
            <person name="Ward D."/>
            <person name="Feldgarden M."/>
            <person name="Gevers D."/>
            <person name="Schmidt T.M."/>
            <person name="Dover J."/>
            <person name="Dai D."/>
            <person name="Walker B."/>
            <person name="Young S."/>
            <person name="Zeng Q."/>
            <person name="Gargeya S."/>
            <person name="Fitzgerald M."/>
            <person name="Haas B."/>
            <person name="Abouelleil A."/>
            <person name="Allen A.W."/>
            <person name="Alvarado L."/>
            <person name="Arachchi H.M."/>
            <person name="Berlin A.M."/>
            <person name="Chapman S.B."/>
            <person name="Gainer-Dewar J."/>
            <person name="Goldberg J."/>
            <person name="Griggs A."/>
            <person name="Gujja S."/>
            <person name="Hansen M."/>
            <person name="Howarth C."/>
            <person name="Imamovic A."/>
            <person name="Ireland A."/>
            <person name="Larimer J."/>
            <person name="McCowan C."/>
            <person name="Murphy C."/>
            <person name="Pearson M."/>
            <person name="Poon T.W."/>
            <person name="Priest M."/>
            <person name="Roberts A."/>
            <person name="Saif S."/>
            <person name="Shea T."/>
            <person name="Sisk P."/>
            <person name="Sykes S."/>
            <person name="Wortman J."/>
            <person name="Nusbaum C."/>
            <person name="Birren B."/>
        </authorList>
    </citation>
    <scope>NUCLEOTIDE SEQUENCE [LARGE SCALE GENOMIC DNA]</scope>
    <source>
        <strain evidence="10 11">HGA0223</strain>
    </source>
</reference>
<dbReference type="Proteomes" id="UP000014400">
    <property type="component" value="Unassembled WGS sequence"/>
</dbReference>
<dbReference type="PANTHER" id="PTHR30290:SF32">
    <property type="entry name" value="GLUTATHIONE-BINDING PROTEIN GSIB"/>
    <property type="match status" value="1"/>
</dbReference>
<comment type="similarity">
    <text evidence="3">Belongs to the bacterial solute-binding protein 5 family.</text>
</comment>
<dbReference type="Gene3D" id="3.10.105.10">
    <property type="entry name" value="Dipeptide-binding Protein, Domain 3"/>
    <property type="match status" value="1"/>
</dbReference>
<dbReference type="Pfam" id="PF00496">
    <property type="entry name" value="SBP_bac_5"/>
    <property type="match status" value="1"/>
</dbReference>
<feature type="chain" id="PRO_5004517728" description="Glutathione-binding protein GsiB" evidence="8">
    <location>
        <begin position="29"/>
        <end position="525"/>
    </location>
</feature>
<comment type="caution">
    <text evidence="10">The sequence shown here is derived from an EMBL/GenBank/DDBJ whole genome shotgun (WGS) entry which is preliminary data.</text>
</comment>
<dbReference type="STRING" id="1203554.HMPREF1476_01175"/>
<evidence type="ECO:0000313" key="11">
    <source>
        <dbReference type="Proteomes" id="UP000014400"/>
    </source>
</evidence>
<feature type="signal peptide" evidence="8">
    <location>
        <begin position="1"/>
        <end position="28"/>
    </location>
</feature>
<dbReference type="Gene3D" id="3.40.190.10">
    <property type="entry name" value="Periplasmic binding protein-like II"/>
    <property type="match status" value="1"/>
</dbReference>
<evidence type="ECO:0000256" key="1">
    <source>
        <dbReference type="ARBA" id="ARBA00003489"/>
    </source>
</evidence>
<dbReference type="eggNOG" id="COG0747">
    <property type="taxonomic scope" value="Bacteria"/>
</dbReference>
<evidence type="ECO:0000256" key="2">
    <source>
        <dbReference type="ARBA" id="ARBA00004418"/>
    </source>
</evidence>
<comment type="subcellular location">
    <subcellularLocation>
        <location evidence="2">Periplasm</location>
    </subcellularLocation>
</comment>
<organism evidence="10 11">
    <name type="scientific">Sutterella wadsworthensis HGA0223</name>
    <dbReference type="NCBI Taxonomy" id="1203554"/>
    <lineage>
        <taxon>Bacteria</taxon>
        <taxon>Pseudomonadati</taxon>
        <taxon>Pseudomonadota</taxon>
        <taxon>Betaproteobacteria</taxon>
        <taxon>Burkholderiales</taxon>
        <taxon>Sutterellaceae</taxon>
        <taxon>Sutterella</taxon>
    </lineage>
</organism>
<dbReference type="HOGENOM" id="CLU_017028_7_3_4"/>
<dbReference type="PROSITE" id="PS01040">
    <property type="entry name" value="SBP_BACTERIAL_5"/>
    <property type="match status" value="1"/>
</dbReference>
<dbReference type="InterPro" id="IPR039424">
    <property type="entry name" value="SBP_5"/>
</dbReference>
<evidence type="ECO:0000259" key="9">
    <source>
        <dbReference type="Pfam" id="PF00496"/>
    </source>
</evidence>
<evidence type="ECO:0000256" key="4">
    <source>
        <dbReference type="ARBA" id="ARBA00017393"/>
    </source>
</evidence>
<dbReference type="GO" id="GO:1904680">
    <property type="term" value="F:peptide transmembrane transporter activity"/>
    <property type="evidence" value="ECO:0007669"/>
    <property type="project" value="TreeGrafter"/>
</dbReference>
<dbReference type="InterPro" id="IPR023765">
    <property type="entry name" value="SBP_5_CS"/>
</dbReference>
<sequence>MSRTFFALSCLAASAAAGTLAFSAPAAARTVTVAVSASFTSLDPYDAPDILTRLASKSFYEGLFTFNSKMEPVPELAEGYETSPDAKVWTVTLKKGVKFHDGSEFTADAVKANFDRLLNPDNKLSRYNVYKFIEKVEVLDPYKVRFTLQAPLATFVRRLAMTNPQMICPSLLKDAHGLEGKKVTAFNACGTGPYTLVSFNPAEELVVKKNPNYRDPSLPKLDGIVWKPVVENSTRAAMLHTGEAQFVFPMPNEQIAQFKGDPKFRIEEVPSIMQRYLSINTTVKPFDDVRVRQAINYAINKEALCKVAFAGYAVPSATIYPAEIPGALKLGPWPYDPKKARELLKEAGYPNGFTTEIWSGYSNSTSAKVVQFLQQQLAQVGIKTTTRMLEPGVRAQIVYGVKDPKEAKSRLYYIGWADGSMDPDWVLRPLLDSRQAPPKFMNTSYYSNPKFDALLDEAISTTDEAKRTALYQQAQKMVWNDAPWAYLVYEVGTAGADARLKNFHLRADTGIDFREAYWDESESGK</sequence>
<name>S3BCW1_9BURK</name>
<evidence type="ECO:0000256" key="5">
    <source>
        <dbReference type="ARBA" id="ARBA00022448"/>
    </source>
</evidence>